<feature type="signal peptide" evidence="2">
    <location>
        <begin position="1"/>
        <end position="35"/>
    </location>
</feature>
<comment type="caution">
    <text evidence="3">The sequence shown here is derived from an EMBL/GenBank/DDBJ whole genome shotgun (WGS) entry which is preliminary data.</text>
</comment>
<evidence type="ECO:0000313" key="4">
    <source>
        <dbReference type="Proteomes" id="UP000321567"/>
    </source>
</evidence>
<keyword evidence="2" id="KW-0732">Signal</keyword>
<dbReference type="AlphaFoldDB" id="A0A512H5D2"/>
<organism evidence="3 4">
    <name type="scientific">Pararhodospirillum oryzae</name>
    <dbReference type="NCBI Taxonomy" id="478448"/>
    <lineage>
        <taxon>Bacteria</taxon>
        <taxon>Pseudomonadati</taxon>
        <taxon>Pseudomonadota</taxon>
        <taxon>Alphaproteobacteria</taxon>
        <taxon>Rhodospirillales</taxon>
        <taxon>Rhodospirillaceae</taxon>
        <taxon>Pararhodospirillum</taxon>
    </lineage>
</organism>
<evidence type="ECO:0000313" key="3">
    <source>
        <dbReference type="EMBL" id="GEO80580.1"/>
    </source>
</evidence>
<feature type="region of interest" description="Disordered" evidence="1">
    <location>
        <begin position="39"/>
        <end position="65"/>
    </location>
</feature>
<reference evidence="3 4" key="1">
    <citation type="submission" date="2019-07" db="EMBL/GenBank/DDBJ databases">
        <title>Whole genome shotgun sequence of Rhodospirillum oryzae NBRC 107573.</title>
        <authorList>
            <person name="Hosoyama A."/>
            <person name="Uohara A."/>
            <person name="Ohji S."/>
            <person name="Ichikawa N."/>
        </authorList>
    </citation>
    <scope>NUCLEOTIDE SEQUENCE [LARGE SCALE GENOMIC DNA]</scope>
    <source>
        <strain evidence="3 4">NBRC 107573</strain>
    </source>
</reference>
<name>A0A512H5D2_9PROT</name>
<evidence type="ECO:0000256" key="2">
    <source>
        <dbReference type="SAM" id="SignalP"/>
    </source>
</evidence>
<dbReference type="EMBL" id="BJZO01000012">
    <property type="protein sequence ID" value="GEO80580.1"/>
    <property type="molecule type" value="Genomic_DNA"/>
</dbReference>
<dbReference type="Proteomes" id="UP000321567">
    <property type="component" value="Unassembled WGS sequence"/>
</dbReference>
<feature type="chain" id="PRO_5021773213" evidence="2">
    <location>
        <begin position="36"/>
        <end position="232"/>
    </location>
</feature>
<accession>A0A512H5D2</accession>
<feature type="region of interest" description="Disordered" evidence="1">
    <location>
        <begin position="88"/>
        <end position="108"/>
    </location>
</feature>
<gene>
    <name evidence="3" type="ORF">ROR02_07110</name>
</gene>
<evidence type="ECO:0000256" key="1">
    <source>
        <dbReference type="SAM" id="MobiDB-lite"/>
    </source>
</evidence>
<protein>
    <submittedName>
        <fullName evidence="3">Uncharacterized protein</fullName>
    </submittedName>
</protein>
<keyword evidence="4" id="KW-1185">Reference proteome</keyword>
<dbReference type="OrthoDB" id="7365624at2"/>
<sequence>MIILGTREGFRRGMKHLVVAMIALLAGAGAGAVLAAEAPSVPGSRTDPAALSSTVPRASKPEEPVFVPPETRAVSFPTGAVSAPAVVPVSSPSGRAERAPPFPAAPASAPASAREVRVTAADCARLVAYEPGPDVAYRPGVDVHGNPVAPADLEDWSRWTGGVEKGFVLPLAIDPFAASGLSAPHGLSQPAVSIGTLAYDVASGRMTLDGAPLSDPQTSAIAAACRAHDPGR</sequence>
<dbReference type="RefSeq" id="WP_147162635.1">
    <property type="nucleotide sequence ID" value="NZ_BJZO01000012.1"/>
</dbReference>
<proteinExistence type="predicted"/>